<feature type="transmembrane region" description="Helical" evidence="7">
    <location>
        <begin position="114"/>
        <end position="132"/>
    </location>
</feature>
<comment type="caution">
    <text evidence="9">The sequence shown here is derived from an EMBL/GenBank/DDBJ whole genome shotgun (WGS) entry which is preliminary data.</text>
</comment>
<feature type="domain" description="Major facilitator superfamily (MFS) profile" evidence="8">
    <location>
        <begin position="1"/>
        <end position="370"/>
    </location>
</feature>
<feature type="transmembrane region" description="Helical" evidence="7">
    <location>
        <begin position="223"/>
        <end position="241"/>
    </location>
</feature>
<evidence type="ECO:0000256" key="4">
    <source>
        <dbReference type="ARBA" id="ARBA00022692"/>
    </source>
</evidence>
<dbReference type="PROSITE" id="PS50850">
    <property type="entry name" value="MFS"/>
    <property type="match status" value="1"/>
</dbReference>
<evidence type="ECO:0000256" key="5">
    <source>
        <dbReference type="ARBA" id="ARBA00022989"/>
    </source>
</evidence>
<dbReference type="GO" id="GO:0005886">
    <property type="term" value="C:plasma membrane"/>
    <property type="evidence" value="ECO:0007669"/>
    <property type="project" value="UniProtKB-SubCell"/>
</dbReference>
<feature type="transmembrane region" description="Helical" evidence="7">
    <location>
        <begin position="138"/>
        <end position="158"/>
    </location>
</feature>
<evidence type="ECO:0000256" key="3">
    <source>
        <dbReference type="ARBA" id="ARBA00022475"/>
    </source>
</evidence>
<evidence type="ECO:0000256" key="1">
    <source>
        <dbReference type="ARBA" id="ARBA00004651"/>
    </source>
</evidence>
<evidence type="ECO:0000256" key="2">
    <source>
        <dbReference type="ARBA" id="ARBA00022448"/>
    </source>
</evidence>
<keyword evidence="10" id="KW-1185">Reference proteome</keyword>
<dbReference type="InterPro" id="IPR036259">
    <property type="entry name" value="MFS_trans_sf"/>
</dbReference>
<evidence type="ECO:0000259" key="8">
    <source>
        <dbReference type="PROSITE" id="PS50850"/>
    </source>
</evidence>
<comment type="subcellular location">
    <subcellularLocation>
        <location evidence="1">Cell membrane</location>
        <topology evidence="1">Multi-pass membrane protein</topology>
    </subcellularLocation>
</comment>
<feature type="transmembrane region" description="Helical" evidence="7">
    <location>
        <begin position="186"/>
        <end position="211"/>
    </location>
</feature>
<proteinExistence type="predicted"/>
<keyword evidence="5 7" id="KW-1133">Transmembrane helix</keyword>
<keyword evidence="2" id="KW-0813">Transport</keyword>
<protein>
    <recommendedName>
        <fullName evidence="8">Major facilitator superfamily (MFS) profile domain-containing protein</fullName>
    </recommendedName>
</protein>
<evidence type="ECO:0000313" key="9">
    <source>
        <dbReference type="EMBL" id="KOY81367.1"/>
    </source>
</evidence>
<dbReference type="RefSeq" id="WP_053996614.1">
    <property type="nucleotide sequence ID" value="NZ_CP065643.1"/>
</dbReference>
<dbReference type="EMBL" id="LGCI01000010">
    <property type="protein sequence ID" value="KOY81367.1"/>
    <property type="molecule type" value="Genomic_DNA"/>
</dbReference>
<feature type="transmembrane region" description="Helical" evidence="7">
    <location>
        <begin position="50"/>
        <end position="79"/>
    </location>
</feature>
<feature type="transmembrane region" description="Helical" evidence="7">
    <location>
        <begin position="253"/>
        <end position="271"/>
    </location>
</feature>
<feature type="transmembrane region" description="Helical" evidence="7">
    <location>
        <begin position="7"/>
        <end position="30"/>
    </location>
</feature>
<sequence length="383" mass="42617">MPILTIYLINIKGFSVTDSALMVSIFTVAYKSARFFVGPLLDNINPKTSIVFGCMLSGICLSLIGLVNSFFMIVILLILSGFGFSARGLAGSTSVSFIGDQDGKGILYFGNINVFVNIASMIGPFIGTYLYTSGNSDFIFPIIGGFYIVSGIHIYLFLKSIDVSEKNNSKTTFFSGYKTALKNKPFMLFLIINLFGAFLYGQLFTTFPFYVSKKYGQEELLGLLYLINGLLVVVLQIPISNMLHKFFPKKEEYYLVSAYFIFGISFLFASIDIGLYFLYIAIAFFSIAEIFFTPTVSSIVSKHVTNNLRTTYFSLIGLSTAFGEGLGAFAGLKLLYLFDQVAKANYYWVVITLFAFFSSIIVLLYKIRESYTNSKEGISEDIS</sequence>
<evidence type="ECO:0000256" key="7">
    <source>
        <dbReference type="SAM" id="Phobius"/>
    </source>
</evidence>
<keyword evidence="6 7" id="KW-0472">Membrane</keyword>
<dbReference type="AlphaFoldDB" id="A0A0N0CVE7"/>
<accession>A0A0N0CVE7</accession>
<keyword evidence="3" id="KW-1003">Cell membrane</keyword>
<dbReference type="SUPFAM" id="SSF103473">
    <property type="entry name" value="MFS general substrate transporter"/>
    <property type="match status" value="1"/>
</dbReference>
<dbReference type="InterPro" id="IPR011701">
    <property type="entry name" value="MFS"/>
</dbReference>
<gene>
    <name evidence="9" type="ORF">ADM90_19790</name>
</gene>
<dbReference type="Proteomes" id="UP000037977">
    <property type="component" value="Unassembled WGS sequence"/>
</dbReference>
<dbReference type="STRING" id="33935.ADM90_19790"/>
<dbReference type="InterPro" id="IPR050171">
    <property type="entry name" value="MFS_Transporters"/>
</dbReference>
<evidence type="ECO:0000256" key="6">
    <source>
        <dbReference type="ARBA" id="ARBA00023136"/>
    </source>
</evidence>
<organism evidence="9 10">
    <name type="scientific">Lysinibacillus macroides</name>
    <dbReference type="NCBI Taxonomy" id="33935"/>
    <lineage>
        <taxon>Bacteria</taxon>
        <taxon>Bacillati</taxon>
        <taxon>Bacillota</taxon>
        <taxon>Bacilli</taxon>
        <taxon>Bacillales</taxon>
        <taxon>Bacillaceae</taxon>
        <taxon>Lysinibacillus</taxon>
    </lineage>
</organism>
<feature type="transmembrane region" description="Helical" evidence="7">
    <location>
        <begin position="312"/>
        <end position="338"/>
    </location>
</feature>
<dbReference type="PATRIC" id="fig|33935.3.peg.2785"/>
<keyword evidence="4 7" id="KW-0812">Transmembrane</keyword>
<dbReference type="PANTHER" id="PTHR23517:SF2">
    <property type="entry name" value="MULTIDRUG RESISTANCE PROTEIN MDTH"/>
    <property type="match status" value="1"/>
</dbReference>
<feature type="transmembrane region" description="Helical" evidence="7">
    <location>
        <begin position="277"/>
        <end position="300"/>
    </location>
</feature>
<dbReference type="Gene3D" id="1.20.1250.20">
    <property type="entry name" value="MFS general substrate transporter like domains"/>
    <property type="match status" value="1"/>
</dbReference>
<reference evidence="9 10" key="1">
    <citation type="submission" date="2015-07" db="EMBL/GenBank/DDBJ databases">
        <title>Genome sequencing project for genomic taxonomy and phylogenomics of Bacillus-like bacteria.</title>
        <authorList>
            <person name="Liu B."/>
            <person name="Wang J."/>
            <person name="Zhu Y."/>
            <person name="Liu G."/>
            <person name="Chen Q."/>
            <person name="Chen Z."/>
            <person name="Che J."/>
            <person name="Ge C."/>
            <person name="Shi H."/>
            <person name="Pan Z."/>
            <person name="Liu X."/>
        </authorList>
    </citation>
    <scope>NUCLEOTIDE SEQUENCE [LARGE SCALE GENOMIC DNA]</scope>
    <source>
        <strain evidence="9 10">DSM 54</strain>
    </source>
</reference>
<evidence type="ECO:0000313" key="10">
    <source>
        <dbReference type="Proteomes" id="UP000037977"/>
    </source>
</evidence>
<name>A0A0N0CVE7_9BACI</name>
<dbReference type="PANTHER" id="PTHR23517">
    <property type="entry name" value="RESISTANCE PROTEIN MDTM, PUTATIVE-RELATED-RELATED"/>
    <property type="match status" value="1"/>
</dbReference>
<feature type="transmembrane region" description="Helical" evidence="7">
    <location>
        <begin position="344"/>
        <end position="365"/>
    </location>
</feature>
<dbReference type="GO" id="GO:0022857">
    <property type="term" value="F:transmembrane transporter activity"/>
    <property type="evidence" value="ECO:0007669"/>
    <property type="project" value="InterPro"/>
</dbReference>
<dbReference type="InterPro" id="IPR020846">
    <property type="entry name" value="MFS_dom"/>
</dbReference>
<dbReference type="Pfam" id="PF07690">
    <property type="entry name" value="MFS_1"/>
    <property type="match status" value="1"/>
</dbReference>